<dbReference type="RefSeq" id="WP_053944359.1">
    <property type="nucleotide sequence ID" value="NZ_CP010401.1"/>
</dbReference>
<dbReference type="GO" id="GO:0005737">
    <property type="term" value="C:cytoplasm"/>
    <property type="evidence" value="ECO:0007669"/>
    <property type="project" value="UniProtKB-SubCell"/>
</dbReference>
<dbReference type="EMBL" id="CP010401">
    <property type="protein sequence ID" value="ALE03876.1"/>
    <property type="molecule type" value="Genomic_DNA"/>
</dbReference>
<dbReference type="InterPro" id="IPR020058">
    <property type="entry name" value="Glu/Gln-tRNA-synth_Ib_cat-dom"/>
</dbReference>
<sequence length="456" mass="52490">MIKVRFAPSPTGHIHIGNIRVALFNWLYAQAHKGMFILRYDDTDFERSKKEYVDGIMVDLKWLDIHPDEIYFQSERFHRYDEVAEILKKKGLLYPCYETEEELERRRKMQILRRRPPVYDRAALKLTEGDKKLLEDQGRRPHWRFLLPNFENNPFQIKRTEVCWEDVVKGKQAVDLSSLSDPILIREDGSYLYTLPSVVDDIDMGITHIIRGDDHITNTGTQFAILKALNAQLPTVGHINLLTTVSGKGLSKRNSDLSIRSLREEGFEPAAIQCLAVLTGTSSNVQAYRDQKSLLKHFNLQNTSKSAAKFSVVDLVSLNSHFVRDLTYEEVRNRLEDLCINGEKAENFWNAIRGNIDKVNDAVLWWDIIHSSKAFGTVPLEDHVFVRQSAALLPEGALNDDSWKIWTTTLKERTGRQGRSLFMPLRQALTGREHGPEMGKILPLLGRERVINRLNI</sequence>
<evidence type="ECO:0000313" key="12">
    <source>
        <dbReference type="Proteomes" id="UP000057213"/>
    </source>
</evidence>
<dbReference type="InterPro" id="IPR049940">
    <property type="entry name" value="GluQ/Sye"/>
</dbReference>
<keyword evidence="7 8" id="KW-0030">Aminoacyl-tRNA synthetase</keyword>
<dbReference type="PANTHER" id="PTHR43311:SF2">
    <property type="entry name" value="GLUTAMATE--TRNA LIGASE, MITOCHONDRIAL-RELATED"/>
    <property type="match status" value="1"/>
</dbReference>
<dbReference type="InterPro" id="IPR014729">
    <property type="entry name" value="Rossmann-like_a/b/a_fold"/>
</dbReference>
<keyword evidence="3 8" id="KW-0436">Ligase</keyword>
<evidence type="ECO:0000256" key="1">
    <source>
        <dbReference type="ARBA" id="ARBA00007894"/>
    </source>
</evidence>
<dbReference type="InterPro" id="IPR008925">
    <property type="entry name" value="aa_tRNA-synth_I_cd-bd_sf"/>
</dbReference>
<name>A0A0M4L8Q0_9HYPH</name>
<dbReference type="AlphaFoldDB" id="A0A0M4L8Q0"/>
<dbReference type="InterPro" id="IPR020751">
    <property type="entry name" value="aa-tRNA-synth_I_codon-bd_sub2"/>
</dbReference>
<comment type="caution">
    <text evidence="8">Lacks conserved residue(s) required for the propagation of feature annotation.</text>
</comment>
<feature type="short sequence motif" description="'KMSKS' region" evidence="8">
    <location>
        <begin position="249"/>
        <end position="253"/>
    </location>
</feature>
<dbReference type="GO" id="GO:0006424">
    <property type="term" value="P:glutamyl-tRNA aminoacylation"/>
    <property type="evidence" value="ECO:0007669"/>
    <property type="project" value="UniProtKB-UniRule"/>
</dbReference>
<dbReference type="InterPro" id="IPR001412">
    <property type="entry name" value="aa-tRNA-synth_I_CS"/>
</dbReference>
<dbReference type="InterPro" id="IPR045462">
    <property type="entry name" value="aa-tRNA-synth_I_cd-bd"/>
</dbReference>
<dbReference type="Pfam" id="PF19269">
    <property type="entry name" value="Anticodon_2"/>
    <property type="match status" value="1"/>
</dbReference>
<evidence type="ECO:0000313" key="11">
    <source>
        <dbReference type="EMBL" id="ALE03876.1"/>
    </source>
</evidence>
<dbReference type="PANTHER" id="PTHR43311">
    <property type="entry name" value="GLUTAMATE--TRNA LIGASE"/>
    <property type="match status" value="1"/>
</dbReference>
<dbReference type="STRING" id="1318743.PU02_1062"/>
<dbReference type="EC" id="6.1.1.17" evidence="8"/>
<dbReference type="Proteomes" id="UP000057213">
    <property type="component" value="Chromosome"/>
</dbReference>
<comment type="function">
    <text evidence="8">Catalyzes the attachment of glutamate to tRNA(Glu) in a two-step reaction: glutamate is first activated by ATP to form Glu-AMP and then transferred to the acceptor end of tRNA(Glu).</text>
</comment>
<evidence type="ECO:0000256" key="7">
    <source>
        <dbReference type="ARBA" id="ARBA00023146"/>
    </source>
</evidence>
<keyword evidence="4 8" id="KW-0547">Nucleotide-binding</keyword>
<evidence type="ECO:0000256" key="3">
    <source>
        <dbReference type="ARBA" id="ARBA00022598"/>
    </source>
</evidence>
<evidence type="ECO:0000259" key="9">
    <source>
        <dbReference type="Pfam" id="PF00749"/>
    </source>
</evidence>
<keyword evidence="6 8" id="KW-0648">Protein biosynthesis</keyword>
<feature type="domain" description="Glutamyl/glutaminyl-tRNA synthetase class Ib catalytic" evidence="9">
    <location>
        <begin position="2"/>
        <end position="312"/>
    </location>
</feature>
<organism evidence="11 12">
    <name type="scientific">Bartonella ancashensis</name>
    <dbReference type="NCBI Taxonomy" id="1318743"/>
    <lineage>
        <taxon>Bacteria</taxon>
        <taxon>Pseudomonadati</taxon>
        <taxon>Pseudomonadota</taxon>
        <taxon>Alphaproteobacteria</taxon>
        <taxon>Hyphomicrobiales</taxon>
        <taxon>Bartonellaceae</taxon>
        <taxon>Bartonella</taxon>
    </lineage>
</organism>
<evidence type="ECO:0000256" key="5">
    <source>
        <dbReference type="ARBA" id="ARBA00022840"/>
    </source>
</evidence>
<dbReference type="Gene3D" id="1.10.10.350">
    <property type="match status" value="1"/>
</dbReference>
<dbReference type="Gene3D" id="3.40.50.620">
    <property type="entry name" value="HUPs"/>
    <property type="match status" value="1"/>
</dbReference>
<evidence type="ECO:0000259" key="10">
    <source>
        <dbReference type="Pfam" id="PF19269"/>
    </source>
</evidence>
<keyword evidence="2 8" id="KW-0963">Cytoplasm</keyword>
<comment type="catalytic activity">
    <reaction evidence="8">
        <text>tRNA(Glu) + L-glutamate + ATP = L-glutamyl-tRNA(Glu) + AMP + diphosphate</text>
        <dbReference type="Rhea" id="RHEA:23540"/>
        <dbReference type="Rhea" id="RHEA-COMP:9663"/>
        <dbReference type="Rhea" id="RHEA-COMP:9680"/>
        <dbReference type="ChEBI" id="CHEBI:29985"/>
        <dbReference type="ChEBI" id="CHEBI:30616"/>
        <dbReference type="ChEBI" id="CHEBI:33019"/>
        <dbReference type="ChEBI" id="CHEBI:78442"/>
        <dbReference type="ChEBI" id="CHEBI:78520"/>
        <dbReference type="ChEBI" id="CHEBI:456215"/>
        <dbReference type="EC" id="6.1.1.17"/>
    </reaction>
</comment>
<keyword evidence="5 8" id="KW-0067">ATP-binding</keyword>
<evidence type="ECO:0000256" key="8">
    <source>
        <dbReference type="HAMAP-Rule" id="MF_00022"/>
    </source>
</evidence>
<gene>
    <name evidence="8" type="primary">gltX</name>
    <name evidence="11" type="ORF">PU02_1062</name>
</gene>
<keyword evidence="12" id="KW-1185">Reference proteome</keyword>
<dbReference type="HAMAP" id="MF_00022">
    <property type="entry name" value="Glu_tRNA_synth_type1"/>
    <property type="match status" value="1"/>
</dbReference>
<dbReference type="GO" id="GO:0000049">
    <property type="term" value="F:tRNA binding"/>
    <property type="evidence" value="ECO:0007669"/>
    <property type="project" value="InterPro"/>
</dbReference>
<dbReference type="KEGG" id="banc:PU02_1062"/>
<evidence type="ECO:0000256" key="6">
    <source>
        <dbReference type="ARBA" id="ARBA00022917"/>
    </source>
</evidence>
<dbReference type="PRINTS" id="PR00987">
    <property type="entry name" value="TRNASYNTHGLU"/>
</dbReference>
<evidence type="ECO:0000256" key="2">
    <source>
        <dbReference type="ARBA" id="ARBA00022490"/>
    </source>
</evidence>
<feature type="short sequence motif" description="'HIGH' region" evidence="8">
    <location>
        <begin position="8"/>
        <end position="18"/>
    </location>
</feature>
<dbReference type="InterPro" id="IPR004527">
    <property type="entry name" value="Glu-tRNA-ligase_bac/mito"/>
</dbReference>
<feature type="binding site" evidence="8">
    <location>
        <position position="252"/>
    </location>
    <ligand>
        <name>ATP</name>
        <dbReference type="ChEBI" id="CHEBI:30616"/>
    </ligand>
</feature>
<dbReference type="GO" id="GO:0005524">
    <property type="term" value="F:ATP binding"/>
    <property type="evidence" value="ECO:0007669"/>
    <property type="project" value="UniProtKB-UniRule"/>
</dbReference>
<dbReference type="Pfam" id="PF00749">
    <property type="entry name" value="tRNA-synt_1c"/>
    <property type="match status" value="1"/>
</dbReference>
<dbReference type="OrthoDB" id="9807503at2"/>
<dbReference type="GO" id="GO:0004818">
    <property type="term" value="F:glutamate-tRNA ligase activity"/>
    <property type="evidence" value="ECO:0007669"/>
    <property type="project" value="UniProtKB-UniRule"/>
</dbReference>
<accession>A0A0M4L8Q0</accession>
<dbReference type="PROSITE" id="PS00178">
    <property type="entry name" value="AA_TRNA_LIGASE_I"/>
    <property type="match status" value="1"/>
</dbReference>
<dbReference type="SUPFAM" id="SSF48163">
    <property type="entry name" value="An anticodon-binding domain of class I aminoacyl-tRNA synthetases"/>
    <property type="match status" value="1"/>
</dbReference>
<comment type="subunit">
    <text evidence="8">Monomer.</text>
</comment>
<dbReference type="PATRIC" id="fig|1318743.3.peg.1078"/>
<dbReference type="NCBIfam" id="TIGR00464">
    <property type="entry name" value="gltX_bact"/>
    <property type="match status" value="1"/>
</dbReference>
<reference evidence="11 12" key="1">
    <citation type="journal article" date="2015" name="Genome Announc.">
        <title>Complete Genome Sequence of Bartonella ancashensis Strain 20.00, Isolated from the Blood of a Patient with Verruga Peruana.</title>
        <authorList>
            <person name="Hang J."/>
            <person name="Mullins K.E."/>
            <person name="Clifford R.J."/>
            <person name="Onmus-Leone F."/>
            <person name="Yang Y."/>
            <person name="Jiang J."/>
            <person name="Leguia M."/>
            <person name="Kasper M.R."/>
            <person name="Maguina C."/>
            <person name="Lesho E.P."/>
            <person name="Jarman R.G."/>
            <person name="Richards A.L."/>
            <person name="Blazes D."/>
        </authorList>
    </citation>
    <scope>NUCLEOTIDE SEQUENCE [LARGE SCALE GENOMIC DNA]</scope>
    <source>
        <strain evidence="11 12">20.00</strain>
    </source>
</reference>
<comment type="subcellular location">
    <subcellularLocation>
        <location evidence="8">Cytoplasm</location>
    </subcellularLocation>
</comment>
<dbReference type="SUPFAM" id="SSF52374">
    <property type="entry name" value="Nucleotidylyl transferase"/>
    <property type="match status" value="1"/>
</dbReference>
<proteinExistence type="inferred from homology"/>
<evidence type="ECO:0000256" key="4">
    <source>
        <dbReference type="ARBA" id="ARBA00022741"/>
    </source>
</evidence>
<protein>
    <recommendedName>
        <fullName evidence="8">Glutamate--tRNA ligase</fullName>
        <ecNumber evidence="8">6.1.1.17</ecNumber>
    </recommendedName>
    <alternativeName>
        <fullName evidence="8">Glutamyl-tRNA synthetase</fullName>
        <shortName evidence="8">GluRS</shortName>
    </alternativeName>
</protein>
<feature type="domain" description="Aminoacyl-tRNA synthetase class I anticodon-binding" evidence="10">
    <location>
        <begin position="400"/>
        <end position="455"/>
    </location>
</feature>
<dbReference type="InterPro" id="IPR000924">
    <property type="entry name" value="Glu/Gln-tRNA-synth"/>
</dbReference>
<comment type="similarity">
    <text evidence="1 8">Belongs to the class-I aminoacyl-tRNA synthetase family. Glutamate--tRNA ligase type 1 subfamily.</text>
</comment>